<name>A0A6B0YRG3_9CHLR</name>
<protein>
    <submittedName>
        <fullName evidence="1">Uncharacterized protein</fullName>
    </submittedName>
</protein>
<dbReference type="AlphaFoldDB" id="A0A6B0YRG3"/>
<reference evidence="1" key="1">
    <citation type="submission" date="2019-09" db="EMBL/GenBank/DDBJ databases">
        <title>Characterisation of the sponge microbiome using genome-centric metagenomics.</title>
        <authorList>
            <person name="Engelberts J.P."/>
            <person name="Robbins S.J."/>
            <person name="De Goeij J.M."/>
            <person name="Aranda M."/>
            <person name="Bell S.C."/>
            <person name="Webster N.S."/>
        </authorList>
    </citation>
    <scope>NUCLEOTIDE SEQUENCE</scope>
    <source>
        <strain evidence="1">SB0664_bin_27</strain>
    </source>
</reference>
<proteinExistence type="predicted"/>
<evidence type="ECO:0000313" key="1">
    <source>
        <dbReference type="EMBL" id="MXY93610.1"/>
    </source>
</evidence>
<dbReference type="EMBL" id="VXRG01000076">
    <property type="protein sequence ID" value="MXY93610.1"/>
    <property type="molecule type" value="Genomic_DNA"/>
</dbReference>
<sequence>MDIVYPSRETALQQFHLGLYDATKVVSRAPVIPANMKRLEETSTVGHYRIKVVSKLDYSLSGFTEIFLDRKNILPLRVFRLPTPSVAEPREHSVILSKEQSIFDNLSKGGRFDVYQHLFDIIESVSEDPDEEELIPESLESIAKFFLTTMLPLGSISIHEGTLTASWRLPHTMPPSDGWNNSDGFLFLRFLPSGLINCVMETRPTSDHEGIYFVSEIELTQVAEKTLPFFTRHNQ</sequence>
<organism evidence="1">
    <name type="scientific">Caldilineaceae bacterium SB0664_bin_27</name>
    <dbReference type="NCBI Taxonomy" id="2605260"/>
    <lineage>
        <taxon>Bacteria</taxon>
        <taxon>Bacillati</taxon>
        <taxon>Chloroflexota</taxon>
        <taxon>Caldilineae</taxon>
        <taxon>Caldilineales</taxon>
        <taxon>Caldilineaceae</taxon>
    </lineage>
</organism>
<gene>
    <name evidence="1" type="ORF">F4Y42_09195</name>
</gene>
<comment type="caution">
    <text evidence="1">The sequence shown here is derived from an EMBL/GenBank/DDBJ whole genome shotgun (WGS) entry which is preliminary data.</text>
</comment>
<accession>A0A6B0YRG3</accession>